<proteinExistence type="predicted"/>
<dbReference type="InterPro" id="IPR000641">
    <property type="entry name" value="CbxX/CfxQ"/>
</dbReference>
<dbReference type="InterPro" id="IPR058031">
    <property type="entry name" value="AAA_lid_NorR"/>
</dbReference>
<keyword evidence="5" id="KW-0804">Transcription</keyword>
<accession>A0A3B0XKJ9</accession>
<dbReference type="GO" id="GO:0000160">
    <property type="term" value="P:phosphorelay signal transduction system"/>
    <property type="evidence" value="ECO:0007669"/>
    <property type="project" value="InterPro"/>
</dbReference>
<dbReference type="InterPro" id="IPR025662">
    <property type="entry name" value="Sigma_54_int_dom_ATP-bd_1"/>
</dbReference>
<evidence type="ECO:0000256" key="2">
    <source>
        <dbReference type="ARBA" id="ARBA00022840"/>
    </source>
</evidence>
<gene>
    <name evidence="8" type="ORF">MNBD_GAMMA09-2898</name>
</gene>
<dbReference type="Gene3D" id="3.40.50.2300">
    <property type="match status" value="1"/>
</dbReference>
<dbReference type="Pfam" id="PF00158">
    <property type="entry name" value="Sigma54_activat"/>
    <property type="match status" value="1"/>
</dbReference>
<dbReference type="SUPFAM" id="SSF46689">
    <property type="entry name" value="Homeodomain-like"/>
    <property type="match status" value="1"/>
</dbReference>
<dbReference type="InterPro" id="IPR025944">
    <property type="entry name" value="Sigma_54_int_dom_CS"/>
</dbReference>
<feature type="domain" description="Sigma-54 factor interaction" evidence="6">
    <location>
        <begin position="132"/>
        <end position="361"/>
    </location>
</feature>
<evidence type="ECO:0000259" key="6">
    <source>
        <dbReference type="PROSITE" id="PS50045"/>
    </source>
</evidence>
<dbReference type="Gene3D" id="3.40.50.300">
    <property type="entry name" value="P-loop containing nucleotide triphosphate hydrolases"/>
    <property type="match status" value="1"/>
</dbReference>
<dbReference type="SUPFAM" id="SSF52172">
    <property type="entry name" value="CheY-like"/>
    <property type="match status" value="1"/>
</dbReference>
<dbReference type="InterPro" id="IPR001789">
    <property type="entry name" value="Sig_transdc_resp-reg_receiver"/>
</dbReference>
<dbReference type="PROSITE" id="PS50110">
    <property type="entry name" value="RESPONSE_REGULATORY"/>
    <property type="match status" value="1"/>
</dbReference>
<dbReference type="SUPFAM" id="SSF52540">
    <property type="entry name" value="P-loop containing nucleoside triphosphate hydrolases"/>
    <property type="match status" value="1"/>
</dbReference>
<dbReference type="InterPro" id="IPR011006">
    <property type="entry name" value="CheY-like_superfamily"/>
</dbReference>
<keyword evidence="1" id="KW-0547">Nucleotide-binding</keyword>
<dbReference type="GO" id="GO:0006355">
    <property type="term" value="P:regulation of DNA-templated transcription"/>
    <property type="evidence" value="ECO:0007669"/>
    <property type="project" value="InterPro"/>
</dbReference>
<dbReference type="Pfam" id="PF00072">
    <property type="entry name" value="Response_reg"/>
    <property type="match status" value="1"/>
</dbReference>
<dbReference type="CDD" id="cd00009">
    <property type="entry name" value="AAA"/>
    <property type="match status" value="1"/>
</dbReference>
<dbReference type="PROSITE" id="PS00688">
    <property type="entry name" value="SIGMA54_INTERACT_3"/>
    <property type="match status" value="1"/>
</dbReference>
<keyword evidence="2" id="KW-0067">ATP-binding</keyword>
<dbReference type="Gene3D" id="1.10.10.60">
    <property type="entry name" value="Homeodomain-like"/>
    <property type="match status" value="1"/>
</dbReference>
<reference evidence="8" key="1">
    <citation type="submission" date="2018-06" db="EMBL/GenBank/DDBJ databases">
        <authorList>
            <person name="Zhirakovskaya E."/>
        </authorList>
    </citation>
    <scope>NUCLEOTIDE SEQUENCE</scope>
</reference>
<dbReference type="InterPro" id="IPR009057">
    <property type="entry name" value="Homeodomain-like_sf"/>
</dbReference>
<dbReference type="Pfam" id="PF25601">
    <property type="entry name" value="AAA_lid_14"/>
    <property type="match status" value="1"/>
</dbReference>
<keyword evidence="4" id="KW-0238">DNA-binding</keyword>
<evidence type="ECO:0000256" key="3">
    <source>
        <dbReference type="ARBA" id="ARBA00023015"/>
    </source>
</evidence>
<protein>
    <submittedName>
        <fullName evidence="8">Response regulator of zinc sigma-54-dependent two-component system</fullName>
    </submittedName>
</protein>
<dbReference type="InterPro" id="IPR002197">
    <property type="entry name" value="HTH_Fis"/>
</dbReference>
<dbReference type="EMBL" id="UOFI01000049">
    <property type="protein sequence ID" value="VAW63782.1"/>
    <property type="molecule type" value="Genomic_DNA"/>
</dbReference>
<dbReference type="Pfam" id="PF02954">
    <property type="entry name" value="HTH_8"/>
    <property type="match status" value="1"/>
</dbReference>
<dbReference type="GO" id="GO:0005524">
    <property type="term" value="F:ATP binding"/>
    <property type="evidence" value="ECO:0007669"/>
    <property type="project" value="UniProtKB-KW"/>
</dbReference>
<dbReference type="PROSITE" id="PS00675">
    <property type="entry name" value="SIGMA54_INTERACT_1"/>
    <property type="match status" value="1"/>
</dbReference>
<dbReference type="AlphaFoldDB" id="A0A3B0XKJ9"/>
<evidence type="ECO:0000256" key="4">
    <source>
        <dbReference type="ARBA" id="ARBA00023125"/>
    </source>
</evidence>
<evidence type="ECO:0000259" key="7">
    <source>
        <dbReference type="PROSITE" id="PS50110"/>
    </source>
</evidence>
<dbReference type="SMART" id="SM00382">
    <property type="entry name" value="AAA"/>
    <property type="match status" value="1"/>
</dbReference>
<evidence type="ECO:0000256" key="5">
    <source>
        <dbReference type="ARBA" id="ARBA00023163"/>
    </source>
</evidence>
<dbReference type="SMART" id="SM00448">
    <property type="entry name" value="REC"/>
    <property type="match status" value="1"/>
</dbReference>
<dbReference type="PRINTS" id="PR00819">
    <property type="entry name" value="CBXCFQXSUPER"/>
</dbReference>
<dbReference type="PRINTS" id="PR01590">
    <property type="entry name" value="HTHFIS"/>
</dbReference>
<feature type="domain" description="Response regulatory" evidence="7">
    <location>
        <begin position="4"/>
        <end position="120"/>
    </location>
</feature>
<evidence type="ECO:0000256" key="1">
    <source>
        <dbReference type="ARBA" id="ARBA00022741"/>
    </source>
</evidence>
<keyword evidence="3" id="KW-0805">Transcription regulation</keyword>
<dbReference type="GO" id="GO:0043565">
    <property type="term" value="F:sequence-specific DNA binding"/>
    <property type="evidence" value="ECO:0007669"/>
    <property type="project" value="InterPro"/>
</dbReference>
<dbReference type="InterPro" id="IPR003593">
    <property type="entry name" value="AAA+_ATPase"/>
</dbReference>
<dbReference type="PANTHER" id="PTHR32071:SF117">
    <property type="entry name" value="PTS-DEPENDENT DIHYDROXYACETONE KINASE OPERON REGULATORY PROTEIN-RELATED"/>
    <property type="match status" value="1"/>
</dbReference>
<name>A0A3B0XKJ9_9ZZZZ</name>
<dbReference type="PANTHER" id="PTHR32071">
    <property type="entry name" value="TRANSCRIPTIONAL REGULATORY PROTEIN"/>
    <property type="match status" value="1"/>
</dbReference>
<dbReference type="InterPro" id="IPR002078">
    <property type="entry name" value="Sigma_54_int"/>
</dbReference>
<dbReference type="PROSITE" id="PS50045">
    <property type="entry name" value="SIGMA54_INTERACT_4"/>
    <property type="match status" value="1"/>
</dbReference>
<evidence type="ECO:0000313" key="8">
    <source>
        <dbReference type="EMBL" id="VAW63782.1"/>
    </source>
</evidence>
<sequence length="437" mass="49033">MQPEICLIEDDPIMGESIKERLTLEGFSVDWCETGEAALAQLQKRDYNAVVSDIRLPDIAGDELFRQVIANPEIHMPPTIFITGYGTVEAAVELLKLGAADYLTKPLDPKALVEKLHDLCREQERAVEEGERLGLSPAMQRLAAKLPAIARHPETPVLITGESGSGKEVVAKRLHAFGAADLPFIPVNCAAIPENLIEAELFGHEKGAFTGAERDRRGVFEQAEGGVLFLDEIGDMPLPMQSKLLRAIQERTITRVGGDKLIDVHFRLICATHRNLTKLVRNGCFREDLYYRINVIQLMVPPLRERPEDILWLAERFISQHVERFPEERKRFGASARDALLAYKWPGNVRELKHAVERACIMAPGSSIEAVDLFPDGSPERQESQVSLGAACKANERDYIVRALEAHEWRMAETASTLNISRKTLWQKMKKLDIHKP</sequence>
<dbReference type="Gene3D" id="1.10.8.60">
    <property type="match status" value="1"/>
</dbReference>
<dbReference type="FunFam" id="3.40.50.300:FF:000006">
    <property type="entry name" value="DNA-binding transcriptional regulator NtrC"/>
    <property type="match status" value="1"/>
</dbReference>
<organism evidence="8">
    <name type="scientific">hydrothermal vent metagenome</name>
    <dbReference type="NCBI Taxonomy" id="652676"/>
    <lineage>
        <taxon>unclassified sequences</taxon>
        <taxon>metagenomes</taxon>
        <taxon>ecological metagenomes</taxon>
    </lineage>
</organism>
<dbReference type="InterPro" id="IPR027417">
    <property type="entry name" value="P-loop_NTPase"/>
</dbReference>